<evidence type="ECO:0000313" key="2">
    <source>
        <dbReference type="Proteomes" id="UP000248790"/>
    </source>
</evidence>
<reference evidence="1 2" key="1">
    <citation type="submission" date="2018-06" db="EMBL/GenBank/DDBJ databases">
        <title>Genomic Encyclopedia of Archaeal and Bacterial Type Strains, Phase II (KMG-II): from individual species to whole genera.</title>
        <authorList>
            <person name="Goeker M."/>
        </authorList>
    </citation>
    <scope>NUCLEOTIDE SEQUENCE [LARGE SCALE GENOMIC DNA]</scope>
    <source>
        <strain evidence="1 2">DSM 21851</strain>
    </source>
</reference>
<protein>
    <submittedName>
        <fullName evidence="1">Uncharacterized protein</fullName>
    </submittedName>
</protein>
<organism evidence="1 2">
    <name type="scientific">Larkinella arboricola</name>
    <dbReference type="NCBI Taxonomy" id="643671"/>
    <lineage>
        <taxon>Bacteria</taxon>
        <taxon>Pseudomonadati</taxon>
        <taxon>Bacteroidota</taxon>
        <taxon>Cytophagia</taxon>
        <taxon>Cytophagales</taxon>
        <taxon>Spirosomataceae</taxon>
        <taxon>Larkinella</taxon>
    </lineage>
</organism>
<dbReference type="AlphaFoldDB" id="A0A327X4Y7"/>
<accession>A0A327X4Y7</accession>
<proteinExistence type="predicted"/>
<keyword evidence="2" id="KW-1185">Reference proteome</keyword>
<gene>
    <name evidence="1" type="ORF">LX87_01841</name>
</gene>
<comment type="caution">
    <text evidence="1">The sequence shown here is derived from an EMBL/GenBank/DDBJ whole genome shotgun (WGS) entry which is preliminary data.</text>
</comment>
<dbReference type="EMBL" id="QLMC01000002">
    <property type="protein sequence ID" value="RAK00143.1"/>
    <property type="molecule type" value="Genomic_DNA"/>
</dbReference>
<dbReference type="Proteomes" id="UP000248790">
    <property type="component" value="Unassembled WGS sequence"/>
</dbReference>
<evidence type="ECO:0000313" key="1">
    <source>
        <dbReference type="EMBL" id="RAK00143.1"/>
    </source>
</evidence>
<name>A0A327X4Y7_LARAB</name>
<sequence>MLMPIPFQFRRFLFTSLTFLGIMLVGHENAQPLKRRLRRTLLVKAGKPVSAQPAGRFIFSRPGELTFYVQRPVLLSGK</sequence>